<dbReference type="InterPro" id="IPR001254">
    <property type="entry name" value="Trypsin_dom"/>
</dbReference>
<evidence type="ECO:0000256" key="2">
    <source>
        <dbReference type="ARBA" id="ARBA00024195"/>
    </source>
</evidence>
<dbReference type="InterPro" id="IPR051487">
    <property type="entry name" value="Ser/Thr_Proteases_Immune/Dev"/>
</dbReference>
<sequence>MSCGIDKSRVKHVYEGVARIETYPWLGILYYPYSHKKRFTTAVVLVTKQVALATASEIDKLPKYDFRSKAKVVLGYNCSAPGIGIRDYSYHPDFAKDTFSTLAMIQLETDHIHGIELRPICRPPSHFTDQQFFAMVLSDNCLNSQVRIYKMKYVSPSACKSYYRRTGLDIDSIWPSHTACARSARGGRCVWRSGAILVVKVGMRWRLLGFGVYGPGCQAPARFLDYGMYHTWVRRSIEKIGTPTVTTLASNHVILRRSKNHFSFFI</sequence>
<name>A0A7E5WK66_TRINI</name>
<dbReference type="InterPro" id="IPR009003">
    <property type="entry name" value="Peptidase_S1_PA"/>
</dbReference>
<reference evidence="5" key="1">
    <citation type="submission" date="2025-08" db="UniProtKB">
        <authorList>
            <consortium name="RefSeq"/>
        </authorList>
    </citation>
    <scope>IDENTIFICATION</scope>
</reference>
<feature type="domain" description="Peptidase S1" evidence="3">
    <location>
        <begin position="13"/>
        <end position="238"/>
    </location>
</feature>
<evidence type="ECO:0000313" key="4">
    <source>
        <dbReference type="Proteomes" id="UP000322000"/>
    </source>
</evidence>
<dbReference type="RefSeq" id="XP_026740732.1">
    <property type="nucleotide sequence ID" value="XM_026884931.1"/>
</dbReference>
<comment type="similarity">
    <text evidence="2">Belongs to the peptidase S1 family. CLIP subfamily.</text>
</comment>
<dbReference type="PROSITE" id="PS50240">
    <property type="entry name" value="TRYPSIN_DOM"/>
    <property type="match status" value="1"/>
</dbReference>
<evidence type="ECO:0000259" key="3">
    <source>
        <dbReference type="PROSITE" id="PS50240"/>
    </source>
</evidence>
<keyword evidence="4" id="KW-1185">Reference proteome</keyword>
<gene>
    <name evidence="5" type="primary">LOC113503113</name>
</gene>
<dbReference type="InterPro" id="IPR043504">
    <property type="entry name" value="Peptidase_S1_PA_chymotrypsin"/>
</dbReference>
<dbReference type="GO" id="GO:0006508">
    <property type="term" value="P:proteolysis"/>
    <property type="evidence" value="ECO:0007669"/>
    <property type="project" value="InterPro"/>
</dbReference>
<accession>A0A7E5WK66</accession>
<dbReference type="GO" id="GO:0004252">
    <property type="term" value="F:serine-type endopeptidase activity"/>
    <property type="evidence" value="ECO:0007669"/>
    <property type="project" value="InterPro"/>
</dbReference>
<organism evidence="4 5">
    <name type="scientific">Trichoplusia ni</name>
    <name type="common">Cabbage looper</name>
    <dbReference type="NCBI Taxonomy" id="7111"/>
    <lineage>
        <taxon>Eukaryota</taxon>
        <taxon>Metazoa</taxon>
        <taxon>Ecdysozoa</taxon>
        <taxon>Arthropoda</taxon>
        <taxon>Hexapoda</taxon>
        <taxon>Insecta</taxon>
        <taxon>Pterygota</taxon>
        <taxon>Neoptera</taxon>
        <taxon>Endopterygota</taxon>
        <taxon>Lepidoptera</taxon>
        <taxon>Glossata</taxon>
        <taxon>Ditrysia</taxon>
        <taxon>Noctuoidea</taxon>
        <taxon>Noctuidae</taxon>
        <taxon>Plusiinae</taxon>
        <taxon>Trichoplusia</taxon>
    </lineage>
</organism>
<dbReference type="OrthoDB" id="7491732at2759"/>
<dbReference type="KEGG" id="tnl:113503113"/>
<proteinExistence type="inferred from homology"/>
<keyword evidence="1" id="KW-1015">Disulfide bond</keyword>
<evidence type="ECO:0000256" key="1">
    <source>
        <dbReference type="ARBA" id="ARBA00023157"/>
    </source>
</evidence>
<dbReference type="Proteomes" id="UP000322000">
    <property type="component" value="Chromosome 18"/>
</dbReference>
<evidence type="ECO:0000313" key="5">
    <source>
        <dbReference type="RefSeq" id="XP_026740732.1"/>
    </source>
</evidence>
<dbReference type="SUPFAM" id="SSF50494">
    <property type="entry name" value="Trypsin-like serine proteases"/>
    <property type="match status" value="1"/>
</dbReference>
<dbReference type="PANTHER" id="PTHR24256">
    <property type="entry name" value="TRYPTASE-RELATED"/>
    <property type="match status" value="1"/>
</dbReference>
<dbReference type="Gene3D" id="2.40.10.10">
    <property type="entry name" value="Trypsin-like serine proteases"/>
    <property type="match status" value="1"/>
</dbReference>
<protein>
    <submittedName>
        <fullName evidence="5">Complement C1r subcomponent-like</fullName>
    </submittedName>
</protein>
<dbReference type="InParanoid" id="A0A7E5WK66"/>
<dbReference type="GeneID" id="113503113"/>
<dbReference type="AlphaFoldDB" id="A0A7E5WK66"/>